<dbReference type="InterPro" id="IPR015940">
    <property type="entry name" value="UBA"/>
</dbReference>
<gene>
    <name evidence="3" type="ORF">FDENT_8935</name>
</gene>
<dbReference type="Proteomes" id="UP000562682">
    <property type="component" value="Unassembled WGS sequence"/>
</dbReference>
<dbReference type="InterPro" id="IPR015368">
    <property type="entry name" value="UBA_C_fun"/>
</dbReference>
<reference evidence="3 4" key="1">
    <citation type="submission" date="2020-05" db="EMBL/GenBank/DDBJ databases">
        <title>Identification and distribution of gene clusters putatively required for synthesis of sphingolipid metabolism inhibitors in phylogenetically diverse species of the filamentous fungus Fusarium.</title>
        <authorList>
            <person name="Kim H.-S."/>
            <person name="Busman M."/>
            <person name="Brown D.W."/>
            <person name="Divon H."/>
            <person name="Uhlig S."/>
            <person name="Proctor R.H."/>
        </authorList>
    </citation>
    <scope>NUCLEOTIDE SEQUENCE [LARGE SCALE GENOMIC DNA]</scope>
    <source>
        <strain evidence="3 4">NRRL 25311</strain>
    </source>
</reference>
<keyword evidence="4" id="KW-1185">Reference proteome</keyword>
<dbReference type="SUPFAM" id="SSF46934">
    <property type="entry name" value="UBA-like"/>
    <property type="match status" value="1"/>
</dbReference>
<sequence length="255" mass="28984">MEAIVNLLKQPNNSESSIASVMNPEAQKMFEEDLTGFERKAREWAVEFARAPDDEAKYAGYNRDLIQRYVDMGFGTDAVVEAFKYVNIDRNHGQDYTLEEAYQGDVLVRLIWSFRLWFVMGAKEAIRALAYGASAKVGMKFRTAWWQTKPFYISKVGIDRDRLAPACALESVIRAAYVMFLCLQNGSEKFKAYDIVLKLLRTGPDNDKNVSQPLKKDGDMLTGLPFHPLPEEVPTRQFCTTKNQDLTASPEKEAN</sequence>
<feature type="region of interest" description="Disordered" evidence="1">
    <location>
        <begin position="231"/>
        <end position="255"/>
    </location>
</feature>
<dbReference type="Pfam" id="PF09288">
    <property type="entry name" value="UBA_3"/>
    <property type="match status" value="1"/>
</dbReference>
<evidence type="ECO:0000259" key="2">
    <source>
        <dbReference type="PROSITE" id="PS50030"/>
    </source>
</evidence>
<organism evidence="3 4">
    <name type="scientific">Fusarium denticulatum</name>
    <dbReference type="NCBI Taxonomy" id="48507"/>
    <lineage>
        <taxon>Eukaryota</taxon>
        <taxon>Fungi</taxon>
        <taxon>Dikarya</taxon>
        <taxon>Ascomycota</taxon>
        <taxon>Pezizomycotina</taxon>
        <taxon>Sordariomycetes</taxon>
        <taxon>Hypocreomycetidae</taxon>
        <taxon>Hypocreales</taxon>
        <taxon>Nectriaceae</taxon>
        <taxon>Fusarium</taxon>
        <taxon>Fusarium fujikuroi species complex</taxon>
    </lineage>
</organism>
<accession>A0A8H5X075</accession>
<protein>
    <submittedName>
        <fullName evidence="3">Amino-acid oxidase</fullName>
    </submittedName>
</protein>
<comment type="caution">
    <text evidence="3">The sequence shown here is derived from an EMBL/GenBank/DDBJ whole genome shotgun (WGS) entry which is preliminary data.</text>
</comment>
<evidence type="ECO:0000313" key="3">
    <source>
        <dbReference type="EMBL" id="KAF5678556.1"/>
    </source>
</evidence>
<evidence type="ECO:0000256" key="1">
    <source>
        <dbReference type="SAM" id="MobiDB-lite"/>
    </source>
</evidence>
<dbReference type="PROSITE" id="PS50030">
    <property type="entry name" value="UBA"/>
    <property type="match status" value="1"/>
</dbReference>
<feature type="domain" description="UBA" evidence="2">
    <location>
        <begin position="52"/>
        <end position="100"/>
    </location>
</feature>
<dbReference type="InterPro" id="IPR009060">
    <property type="entry name" value="UBA-like_sf"/>
</dbReference>
<feature type="compositionally biased region" description="Polar residues" evidence="1">
    <location>
        <begin position="237"/>
        <end position="247"/>
    </location>
</feature>
<dbReference type="EMBL" id="JAAOAK010000267">
    <property type="protein sequence ID" value="KAF5678556.1"/>
    <property type="molecule type" value="Genomic_DNA"/>
</dbReference>
<name>A0A8H5X075_9HYPO</name>
<dbReference type="Gene3D" id="3.90.660.10">
    <property type="match status" value="1"/>
</dbReference>
<dbReference type="Gene3D" id="1.10.8.10">
    <property type="entry name" value="DNA helicase RuvA subunit, C-terminal domain"/>
    <property type="match status" value="1"/>
</dbReference>
<dbReference type="AlphaFoldDB" id="A0A8H5X075"/>
<evidence type="ECO:0000313" key="4">
    <source>
        <dbReference type="Proteomes" id="UP000562682"/>
    </source>
</evidence>
<proteinExistence type="predicted"/>